<organism evidence="1 2">
    <name type="scientific">Hyalomma asiaticum</name>
    <name type="common">Tick</name>
    <dbReference type="NCBI Taxonomy" id="266040"/>
    <lineage>
        <taxon>Eukaryota</taxon>
        <taxon>Metazoa</taxon>
        <taxon>Ecdysozoa</taxon>
        <taxon>Arthropoda</taxon>
        <taxon>Chelicerata</taxon>
        <taxon>Arachnida</taxon>
        <taxon>Acari</taxon>
        <taxon>Parasitiformes</taxon>
        <taxon>Ixodida</taxon>
        <taxon>Ixodoidea</taxon>
        <taxon>Ixodidae</taxon>
        <taxon>Hyalomminae</taxon>
        <taxon>Hyalomma</taxon>
    </lineage>
</organism>
<reference evidence="1" key="1">
    <citation type="submission" date="2020-05" db="EMBL/GenBank/DDBJ databases">
        <title>Large-scale comparative analyses of tick genomes elucidate their genetic diversity and vector capacities.</title>
        <authorList>
            <person name="Jia N."/>
            <person name="Wang J."/>
            <person name="Shi W."/>
            <person name="Du L."/>
            <person name="Sun Y."/>
            <person name="Zhan W."/>
            <person name="Jiang J."/>
            <person name="Wang Q."/>
            <person name="Zhang B."/>
            <person name="Ji P."/>
            <person name="Sakyi L.B."/>
            <person name="Cui X."/>
            <person name="Yuan T."/>
            <person name="Jiang B."/>
            <person name="Yang W."/>
            <person name="Lam T.T.-Y."/>
            <person name="Chang Q."/>
            <person name="Ding S."/>
            <person name="Wang X."/>
            <person name="Zhu J."/>
            <person name="Ruan X."/>
            <person name="Zhao L."/>
            <person name="Wei J."/>
            <person name="Que T."/>
            <person name="Du C."/>
            <person name="Cheng J."/>
            <person name="Dai P."/>
            <person name="Han X."/>
            <person name="Huang E."/>
            <person name="Gao Y."/>
            <person name="Liu J."/>
            <person name="Shao H."/>
            <person name="Ye R."/>
            <person name="Li L."/>
            <person name="Wei W."/>
            <person name="Wang X."/>
            <person name="Wang C."/>
            <person name="Yang T."/>
            <person name="Huo Q."/>
            <person name="Li W."/>
            <person name="Guo W."/>
            <person name="Chen H."/>
            <person name="Zhou L."/>
            <person name="Ni X."/>
            <person name="Tian J."/>
            <person name="Zhou Y."/>
            <person name="Sheng Y."/>
            <person name="Liu T."/>
            <person name="Pan Y."/>
            <person name="Xia L."/>
            <person name="Li J."/>
            <person name="Zhao F."/>
            <person name="Cao W."/>
        </authorList>
    </citation>
    <scope>NUCLEOTIDE SEQUENCE</scope>
    <source>
        <strain evidence="1">Hyas-2018</strain>
    </source>
</reference>
<accession>A0ACB7TB62</accession>
<protein>
    <submittedName>
        <fullName evidence="1">Uncharacterized protein</fullName>
    </submittedName>
</protein>
<dbReference type="Proteomes" id="UP000821845">
    <property type="component" value="Chromosome 1"/>
</dbReference>
<keyword evidence="2" id="KW-1185">Reference proteome</keyword>
<evidence type="ECO:0000313" key="1">
    <source>
        <dbReference type="EMBL" id="KAH6944762.1"/>
    </source>
</evidence>
<comment type="caution">
    <text evidence="1">The sequence shown here is derived from an EMBL/GenBank/DDBJ whole genome shotgun (WGS) entry which is preliminary data.</text>
</comment>
<dbReference type="EMBL" id="CM023481">
    <property type="protein sequence ID" value="KAH6944762.1"/>
    <property type="molecule type" value="Genomic_DNA"/>
</dbReference>
<proteinExistence type="predicted"/>
<sequence length="92" mass="11044">MERCLYRHDFGLIDEAIDFTSLEINTPSLVRDMPRMRPEFLELRAEFPMHYKDLGNISLTERRQLLEKAWSVPVVCHSLRPWRSFCYSQRTP</sequence>
<evidence type="ECO:0000313" key="2">
    <source>
        <dbReference type="Proteomes" id="UP000821845"/>
    </source>
</evidence>
<gene>
    <name evidence="1" type="ORF">HPB50_004966</name>
</gene>
<name>A0ACB7TB62_HYAAI</name>